<dbReference type="GO" id="GO:0005509">
    <property type="term" value="F:calcium ion binding"/>
    <property type="evidence" value="ECO:0007669"/>
    <property type="project" value="UniProtKB-UniRule"/>
</dbReference>
<keyword evidence="4 7" id="KW-0106">Calcium</keyword>
<comment type="caution">
    <text evidence="9">The sequence shown here is derived from an EMBL/GenBank/DDBJ whole genome shotgun (WGS) entry which is preliminary data.</text>
</comment>
<keyword evidence="5" id="KW-1133">Transmembrane helix</keyword>
<keyword evidence="2" id="KW-0812">Transmembrane</keyword>
<dbReference type="InterPro" id="IPR002126">
    <property type="entry name" value="Cadherin-like_dom"/>
</dbReference>
<evidence type="ECO:0000259" key="8">
    <source>
        <dbReference type="PROSITE" id="PS50268"/>
    </source>
</evidence>
<dbReference type="PANTHER" id="PTHR24026">
    <property type="entry name" value="FAT ATYPICAL CADHERIN-RELATED"/>
    <property type="match status" value="1"/>
</dbReference>
<accession>A0AAD5KTK4</accession>
<dbReference type="PANTHER" id="PTHR24026:SF137">
    <property type="entry name" value="CADHERIN-RELATED TUMOR SUPPRESSOR"/>
    <property type="match status" value="1"/>
</dbReference>
<proteinExistence type="predicted"/>
<evidence type="ECO:0000256" key="1">
    <source>
        <dbReference type="ARBA" id="ARBA00004370"/>
    </source>
</evidence>
<dbReference type="Gene3D" id="2.60.40.60">
    <property type="entry name" value="Cadherins"/>
    <property type="match status" value="3"/>
</dbReference>
<evidence type="ECO:0000256" key="5">
    <source>
        <dbReference type="ARBA" id="ARBA00022989"/>
    </source>
</evidence>
<evidence type="ECO:0000313" key="9">
    <source>
        <dbReference type="EMBL" id="KAI9560286.1"/>
    </source>
</evidence>
<keyword evidence="3" id="KW-0677">Repeat</keyword>
<dbReference type="PROSITE" id="PS50268">
    <property type="entry name" value="CADHERIN_2"/>
    <property type="match status" value="3"/>
</dbReference>
<reference evidence="9 10" key="1">
    <citation type="submission" date="2022-05" db="EMBL/GenBank/DDBJ databases">
        <title>A multi-omics perspective on studying reproductive biology in Daphnia sinensis.</title>
        <authorList>
            <person name="Jia J."/>
        </authorList>
    </citation>
    <scope>NUCLEOTIDE SEQUENCE [LARGE SCALE GENOMIC DNA]</scope>
    <source>
        <strain evidence="9 10">WSL</strain>
    </source>
</reference>
<comment type="subcellular location">
    <subcellularLocation>
        <location evidence="1">Membrane</location>
    </subcellularLocation>
</comment>
<evidence type="ECO:0000256" key="2">
    <source>
        <dbReference type="ARBA" id="ARBA00022692"/>
    </source>
</evidence>
<sequence length="340" mass="37764">MTSAGKKGTFYLSIHCEDGLFDISPDVVVNEVVFSIRVKSHLALDYEELRSTNCTITAKEAVAKQAKTTTVPLLIRIRDVNDHIPQFSRPSYQGESQPTDCDSRGARLARFGKSVKIEKPNLTPKWRITPLERNTVQFSLELVDVNDNAPVFIQSHFEIYINENELNFPYAFTVEAFDRDLKDSDNSRIRYSIIDGDLRSNFSIHRVTGELSVVHPLDFELLTPSVLDTKGLGHVRPISLTVRATDMGTPPLYTDTRIVIFVHDVNDFAPTFTRPSYSVPVAEDAAPDSSILQVQALDMDGSSPNNVVAYRIQSGARDKFVIDSTTGIVSVALGATLDPD</sequence>
<dbReference type="GO" id="GO:0007156">
    <property type="term" value="P:homophilic cell adhesion via plasma membrane adhesion molecules"/>
    <property type="evidence" value="ECO:0007669"/>
    <property type="project" value="InterPro"/>
</dbReference>
<protein>
    <recommendedName>
        <fullName evidence="8">Cadherin domain-containing protein</fullName>
    </recommendedName>
</protein>
<dbReference type="SUPFAM" id="SSF49313">
    <property type="entry name" value="Cadherin-like"/>
    <property type="match status" value="2"/>
</dbReference>
<dbReference type="PRINTS" id="PR00205">
    <property type="entry name" value="CADHERIN"/>
</dbReference>
<dbReference type="PROSITE" id="PS00232">
    <property type="entry name" value="CADHERIN_1"/>
    <property type="match status" value="2"/>
</dbReference>
<feature type="domain" description="Cadherin" evidence="8">
    <location>
        <begin position="273"/>
        <end position="331"/>
    </location>
</feature>
<dbReference type="Pfam" id="PF00028">
    <property type="entry name" value="Cadherin"/>
    <property type="match status" value="2"/>
</dbReference>
<evidence type="ECO:0000256" key="7">
    <source>
        <dbReference type="PROSITE-ProRule" id="PRU00043"/>
    </source>
</evidence>
<dbReference type="InterPro" id="IPR020894">
    <property type="entry name" value="Cadherin_CS"/>
</dbReference>
<dbReference type="SMART" id="SM00112">
    <property type="entry name" value="CA"/>
    <property type="match status" value="2"/>
</dbReference>
<organism evidence="9 10">
    <name type="scientific">Daphnia sinensis</name>
    <dbReference type="NCBI Taxonomy" id="1820382"/>
    <lineage>
        <taxon>Eukaryota</taxon>
        <taxon>Metazoa</taxon>
        <taxon>Ecdysozoa</taxon>
        <taxon>Arthropoda</taxon>
        <taxon>Crustacea</taxon>
        <taxon>Branchiopoda</taxon>
        <taxon>Diplostraca</taxon>
        <taxon>Cladocera</taxon>
        <taxon>Anomopoda</taxon>
        <taxon>Daphniidae</taxon>
        <taxon>Daphnia</taxon>
        <taxon>Daphnia similis group</taxon>
    </lineage>
</organism>
<dbReference type="AlphaFoldDB" id="A0AAD5KTK4"/>
<dbReference type="Proteomes" id="UP000820818">
    <property type="component" value="Linkage Group LG4"/>
</dbReference>
<evidence type="ECO:0000256" key="3">
    <source>
        <dbReference type="ARBA" id="ARBA00022737"/>
    </source>
</evidence>
<keyword evidence="10" id="KW-1185">Reference proteome</keyword>
<dbReference type="EMBL" id="WJBH02000004">
    <property type="protein sequence ID" value="KAI9560286.1"/>
    <property type="molecule type" value="Genomic_DNA"/>
</dbReference>
<feature type="domain" description="Cadherin" evidence="8">
    <location>
        <begin position="17"/>
        <end position="87"/>
    </location>
</feature>
<evidence type="ECO:0000256" key="4">
    <source>
        <dbReference type="ARBA" id="ARBA00022837"/>
    </source>
</evidence>
<keyword evidence="6" id="KW-0472">Membrane</keyword>
<feature type="domain" description="Cadherin" evidence="8">
    <location>
        <begin position="153"/>
        <end position="272"/>
    </location>
</feature>
<gene>
    <name evidence="9" type="ORF">GHT06_014301</name>
</gene>
<dbReference type="GO" id="GO:0005886">
    <property type="term" value="C:plasma membrane"/>
    <property type="evidence" value="ECO:0007669"/>
    <property type="project" value="UniProtKB-SubCell"/>
</dbReference>
<evidence type="ECO:0000256" key="6">
    <source>
        <dbReference type="ARBA" id="ARBA00023136"/>
    </source>
</evidence>
<evidence type="ECO:0000313" key="10">
    <source>
        <dbReference type="Proteomes" id="UP000820818"/>
    </source>
</evidence>
<dbReference type="CDD" id="cd11304">
    <property type="entry name" value="Cadherin_repeat"/>
    <property type="match status" value="2"/>
</dbReference>
<dbReference type="InterPro" id="IPR015919">
    <property type="entry name" value="Cadherin-like_sf"/>
</dbReference>
<name>A0AAD5KTK4_9CRUS</name>